<sequence length="281" mass="31532">MIKFSKLQFNTHYSRRCFAALLTILCVLNTAFSHADTLRLATTTTLKNSGLLDYLLPKIEADLQINITHTVTATGQALRLGKLGEVDILLVHAPKAERKFVREGWGVGRYPVMKNDYLIVGPESDPVEIKGAKNLSSVFLKFTGGKGTFVSRGDQSGTHKKEVTLWNRHALFPVGASWYFEIGQSMQKTLLKADELNAYTLVDRGTWLATQKQTKLVELYSEDPSLVNVYSVILINSERHRVNIRESSAFLDWFLSEQGNKTIANFKINNQAPFEAISGYD</sequence>
<dbReference type="PANTHER" id="PTHR37945:SF1">
    <property type="entry name" value="EXTRACELLULAR TUNGSTATE BINDING PROTEIN"/>
    <property type="match status" value="1"/>
</dbReference>
<dbReference type="EMBL" id="JBHRSZ010000002">
    <property type="protein sequence ID" value="MFC3150265.1"/>
    <property type="molecule type" value="Genomic_DNA"/>
</dbReference>
<dbReference type="InterPro" id="IPR024370">
    <property type="entry name" value="PBP_domain"/>
</dbReference>
<evidence type="ECO:0000313" key="3">
    <source>
        <dbReference type="EMBL" id="MFC3150265.1"/>
    </source>
</evidence>
<accession>A0ABV7HCX4</accession>
<dbReference type="SUPFAM" id="SSF53850">
    <property type="entry name" value="Periplasmic binding protein-like II"/>
    <property type="match status" value="1"/>
</dbReference>
<dbReference type="Pfam" id="PF12849">
    <property type="entry name" value="PBP_like_2"/>
    <property type="match status" value="1"/>
</dbReference>
<reference evidence="4" key="1">
    <citation type="journal article" date="2019" name="Int. J. Syst. Evol. Microbiol.">
        <title>The Global Catalogue of Microorganisms (GCM) 10K type strain sequencing project: providing services to taxonomists for standard genome sequencing and annotation.</title>
        <authorList>
            <consortium name="The Broad Institute Genomics Platform"/>
            <consortium name="The Broad Institute Genome Sequencing Center for Infectious Disease"/>
            <person name="Wu L."/>
            <person name="Ma J."/>
        </authorList>
    </citation>
    <scope>NUCLEOTIDE SEQUENCE [LARGE SCALE GENOMIC DNA]</scope>
    <source>
        <strain evidence="4">KCTC 52438</strain>
    </source>
</reference>
<gene>
    <name evidence="3" type="ORF">ACFOEK_04435</name>
</gene>
<dbReference type="InterPro" id="IPR052738">
    <property type="entry name" value="ABC-Tungstate_binding"/>
</dbReference>
<keyword evidence="1" id="KW-0732">Signal</keyword>
<feature type="chain" id="PRO_5047027700" evidence="1">
    <location>
        <begin position="36"/>
        <end position="281"/>
    </location>
</feature>
<evidence type="ECO:0000259" key="2">
    <source>
        <dbReference type="Pfam" id="PF12849"/>
    </source>
</evidence>
<dbReference type="PANTHER" id="PTHR37945">
    <property type="entry name" value="EXTRACELLULAR TUNGSTATE BINDING PROTEIN"/>
    <property type="match status" value="1"/>
</dbReference>
<name>A0ABV7HCX4_9GAMM</name>
<keyword evidence="4" id="KW-1185">Reference proteome</keyword>
<feature type="signal peptide" evidence="1">
    <location>
        <begin position="1"/>
        <end position="35"/>
    </location>
</feature>
<dbReference type="Proteomes" id="UP001595476">
    <property type="component" value="Unassembled WGS sequence"/>
</dbReference>
<feature type="domain" description="PBP" evidence="2">
    <location>
        <begin position="36"/>
        <end position="257"/>
    </location>
</feature>
<dbReference type="Gene3D" id="3.40.190.10">
    <property type="entry name" value="Periplasmic binding protein-like II"/>
    <property type="match status" value="2"/>
</dbReference>
<dbReference type="RefSeq" id="WP_386716749.1">
    <property type="nucleotide sequence ID" value="NZ_JBHRSZ010000002.1"/>
</dbReference>
<evidence type="ECO:0000313" key="4">
    <source>
        <dbReference type="Proteomes" id="UP001595476"/>
    </source>
</evidence>
<proteinExistence type="predicted"/>
<protein>
    <submittedName>
        <fullName evidence="3">Substrate-binding domain-containing protein</fullName>
    </submittedName>
</protein>
<evidence type="ECO:0000256" key="1">
    <source>
        <dbReference type="SAM" id="SignalP"/>
    </source>
</evidence>
<comment type="caution">
    <text evidence="3">The sequence shown here is derived from an EMBL/GenBank/DDBJ whole genome shotgun (WGS) entry which is preliminary data.</text>
</comment>
<organism evidence="3 4">
    <name type="scientific">Litoribrevibacter euphylliae</name>
    <dbReference type="NCBI Taxonomy" id="1834034"/>
    <lineage>
        <taxon>Bacteria</taxon>
        <taxon>Pseudomonadati</taxon>
        <taxon>Pseudomonadota</taxon>
        <taxon>Gammaproteobacteria</taxon>
        <taxon>Oceanospirillales</taxon>
        <taxon>Oceanospirillaceae</taxon>
        <taxon>Litoribrevibacter</taxon>
    </lineage>
</organism>